<dbReference type="Proteomes" id="UP000053176">
    <property type="component" value="Unassembled WGS sequence"/>
</dbReference>
<dbReference type="PANTHER" id="PTHR41291:SF1">
    <property type="entry name" value="DNA ALKYLATION REPAIR PROTEIN"/>
    <property type="match status" value="1"/>
</dbReference>
<dbReference type="Gene3D" id="1.25.10.90">
    <property type="match status" value="1"/>
</dbReference>
<sequence>MALPDPSWSADDIVAHLRSIGSEENRAAMARFGINTRTALGVGNSDLRPLARKLKKNHERSLLLWQSGIREARLMAAFTGEPKMVDIVQCRRWAADFDSWEIVDTVADLFAETPFWGELIGEFAEDDREFVRRTAFAMLAWGAVHLKKEPDATFIGYLPLIEKHAGDPRNFVRKAVNWALRQIGKRSIALHAPALVLAEKLAASSDKTARWIGKDAAKELTDARQLERLTAAKA</sequence>
<dbReference type="CDD" id="cd06561">
    <property type="entry name" value="AlkD_like"/>
    <property type="match status" value="1"/>
</dbReference>
<reference evidence="1 2" key="1">
    <citation type="submission" date="2015-12" db="EMBL/GenBank/DDBJ databases">
        <title>Draft genome sequence of Mesorhizobium sp. UFLA 01-765, a multitolerant efficient symbiont and plant-growth promoting strain isolated from Zn-mining soil using Leucaena leucocephala as a trap plant.</title>
        <authorList>
            <person name="Rangel W.M."/>
            <person name="Thijs S."/>
            <person name="Longatti S.M."/>
            <person name="Moreira F.M."/>
            <person name="Weyens N."/>
            <person name="Vangronsveld J."/>
            <person name="Van Hamme J.D."/>
            <person name="Bottos E.M."/>
            <person name="Rineau F."/>
        </authorList>
    </citation>
    <scope>NUCLEOTIDE SEQUENCE [LARGE SCALE GENOMIC DNA]</scope>
    <source>
        <strain evidence="1 2">UFLA 01-765</strain>
    </source>
</reference>
<dbReference type="AlphaFoldDB" id="A0A124GFU4"/>
<dbReference type="SUPFAM" id="SSF48371">
    <property type="entry name" value="ARM repeat"/>
    <property type="match status" value="1"/>
</dbReference>
<protein>
    <submittedName>
        <fullName evidence="1">DNA alkylation repair protein</fullName>
    </submittedName>
</protein>
<dbReference type="Pfam" id="PF08713">
    <property type="entry name" value="DNA_alkylation"/>
    <property type="match status" value="1"/>
</dbReference>
<proteinExistence type="predicted"/>
<accession>A0A124GFU4</accession>
<dbReference type="InterPro" id="IPR014825">
    <property type="entry name" value="DNA_alkylation"/>
</dbReference>
<gene>
    <name evidence="1" type="ORF">AU467_06355</name>
</gene>
<dbReference type="OrthoDB" id="7345147at2"/>
<evidence type="ECO:0000313" key="1">
    <source>
        <dbReference type="EMBL" id="KUM24723.1"/>
    </source>
</evidence>
<dbReference type="PANTHER" id="PTHR41291">
    <property type="entry name" value="DNA ALKYLATION REPAIR PROTEIN"/>
    <property type="match status" value="1"/>
</dbReference>
<dbReference type="InterPro" id="IPR016024">
    <property type="entry name" value="ARM-type_fold"/>
</dbReference>
<name>A0A124GFU4_RHILI</name>
<organism evidence="1 2">
    <name type="scientific">Rhizobium loti</name>
    <name type="common">Mesorhizobium loti</name>
    <dbReference type="NCBI Taxonomy" id="381"/>
    <lineage>
        <taxon>Bacteria</taxon>
        <taxon>Pseudomonadati</taxon>
        <taxon>Pseudomonadota</taxon>
        <taxon>Alphaproteobacteria</taxon>
        <taxon>Hyphomicrobiales</taxon>
        <taxon>Phyllobacteriaceae</taxon>
        <taxon>Mesorhizobium</taxon>
    </lineage>
</organism>
<evidence type="ECO:0000313" key="2">
    <source>
        <dbReference type="Proteomes" id="UP000053176"/>
    </source>
</evidence>
<comment type="caution">
    <text evidence="1">The sequence shown here is derived from an EMBL/GenBank/DDBJ whole genome shotgun (WGS) entry which is preliminary data.</text>
</comment>
<dbReference type="EMBL" id="LPWA01000131">
    <property type="protein sequence ID" value="KUM24723.1"/>
    <property type="molecule type" value="Genomic_DNA"/>
</dbReference>